<gene>
    <name evidence="1" type="ORF">LX73_0164</name>
</gene>
<proteinExistence type="predicted"/>
<organism evidence="1 2">
    <name type="scientific">Fodinibius salinus</name>
    <dbReference type="NCBI Taxonomy" id="860790"/>
    <lineage>
        <taxon>Bacteria</taxon>
        <taxon>Pseudomonadati</taxon>
        <taxon>Balneolota</taxon>
        <taxon>Balneolia</taxon>
        <taxon>Balneolales</taxon>
        <taxon>Balneolaceae</taxon>
        <taxon>Fodinibius</taxon>
    </lineage>
</organism>
<dbReference type="EMBL" id="VNHY01000001">
    <property type="protein sequence ID" value="TYP94874.1"/>
    <property type="molecule type" value="Genomic_DNA"/>
</dbReference>
<dbReference type="Proteomes" id="UP000324595">
    <property type="component" value="Unassembled WGS sequence"/>
</dbReference>
<evidence type="ECO:0000313" key="1">
    <source>
        <dbReference type="EMBL" id="TYP94874.1"/>
    </source>
</evidence>
<sequence>MRIQFSVYYLELRKQNELEISNIRPLNALLMSLNIRVSKF</sequence>
<dbReference type="AlphaFoldDB" id="A0A5D3YLP8"/>
<reference evidence="1 2" key="1">
    <citation type="submission" date="2019-07" db="EMBL/GenBank/DDBJ databases">
        <title>Genomic Encyclopedia of Archaeal and Bacterial Type Strains, Phase II (KMG-II): from individual species to whole genera.</title>
        <authorList>
            <person name="Goeker M."/>
        </authorList>
    </citation>
    <scope>NUCLEOTIDE SEQUENCE [LARGE SCALE GENOMIC DNA]</scope>
    <source>
        <strain evidence="1 2">DSM 21935</strain>
    </source>
</reference>
<comment type="caution">
    <text evidence="1">The sequence shown here is derived from an EMBL/GenBank/DDBJ whole genome shotgun (WGS) entry which is preliminary data.</text>
</comment>
<keyword evidence="2" id="KW-1185">Reference proteome</keyword>
<protein>
    <submittedName>
        <fullName evidence="1">Uncharacterized protein</fullName>
    </submittedName>
</protein>
<name>A0A5D3YLP8_9BACT</name>
<accession>A0A5D3YLP8</accession>
<evidence type="ECO:0000313" key="2">
    <source>
        <dbReference type="Proteomes" id="UP000324595"/>
    </source>
</evidence>